<protein>
    <submittedName>
        <fullName evidence="1">Uncharacterized protein</fullName>
    </submittedName>
</protein>
<evidence type="ECO:0000313" key="2">
    <source>
        <dbReference type="Proteomes" id="UP000297900"/>
    </source>
</evidence>
<accession>A0A4Y8LZS3</accession>
<comment type="caution">
    <text evidence="1">The sequence shown here is derived from an EMBL/GenBank/DDBJ whole genome shotgun (WGS) entry which is preliminary data.</text>
</comment>
<sequence length="92" mass="11314">MRLTYQFNEAVIQIIETPNETDVEFDIRILAENKWAGMKEIQKKFEENSVLTDVLFYEYENHHYRVIARQDYYVDFVLELLKHRLLEKVEWN</sequence>
<dbReference type="EMBL" id="SOMN01000010">
    <property type="protein sequence ID" value="TFE27260.1"/>
    <property type="molecule type" value="Genomic_DNA"/>
</dbReference>
<dbReference type="AlphaFoldDB" id="A0A4Y8LZS3"/>
<name>A0A4Y8LZS3_9BACL</name>
<evidence type="ECO:0000313" key="1">
    <source>
        <dbReference type="EMBL" id="TFE27260.1"/>
    </source>
</evidence>
<dbReference type="OrthoDB" id="2941641at2"/>
<organism evidence="1 2">
    <name type="scientific">Cohnella luojiensis</name>
    <dbReference type="NCBI Taxonomy" id="652876"/>
    <lineage>
        <taxon>Bacteria</taxon>
        <taxon>Bacillati</taxon>
        <taxon>Bacillota</taxon>
        <taxon>Bacilli</taxon>
        <taxon>Bacillales</taxon>
        <taxon>Paenibacillaceae</taxon>
        <taxon>Cohnella</taxon>
    </lineage>
</organism>
<proteinExistence type="predicted"/>
<dbReference type="RefSeq" id="WP_135152084.1">
    <property type="nucleotide sequence ID" value="NZ_SOMN01000010.1"/>
</dbReference>
<dbReference type="Proteomes" id="UP000297900">
    <property type="component" value="Unassembled WGS sequence"/>
</dbReference>
<gene>
    <name evidence="1" type="ORF">E2980_10210</name>
</gene>
<keyword evidence="2" id="KW-1185">Reference proteome</keyword>
<reference evidence="1 2" key="1">
    <citation type="submission" date="2019-03" db="EMBL/GenBank/DDBJ databases">
        <title>Cohnella endophytica sp. nov., a novel endophytic bacterium isolated from bark of Sonneratia apetala.</title>
        <authorList>
            <person name="Tuo L."/>
        </authorList>
    </citation>
    <scope>NUCLEOTIDE SEQUENCE [LARGE SCALE GENOMIC DNA]</scope>
    <source>
        <strain evidence="1 2">CCTCC AB 208254</strain>
    </source>
</reference>